<evidence type="ECO:0000256" key="1">
    <source>
        <dbReference type="ARBA" id="ARBA00004953"/>
    </source>
</evidence>
<name>A0A0S2W033_9FIRM</name>
<keyword evidence="2" id="KW-0169">Cobalamin biosynthesis</keyword>
<dbReference type="STRING" id="1297617.IB211_00319c"/>
<dbReference type="GO" id="GO:0032259">
    <property type="term" value="P:methylation"/>
    <property type="evidence" value="ECO:0007669"/>
    <property type="project" value="UniProtKB-KW"/>
</dbReference>
<keyword evidence="7" id="KW-1185">Reference proteome</keyword>
<dbReference type="KEGG" id="ibu:IB211_00319c"/>
<evidence type="ECO:0000256" key="3">
    <source>
        <dbReference type="ARBA" id="ARBA00022603"/>
    </source>
</evidence>
<dbReference type="AlphaFoldDB" id="A0A0S2W033"/>
<dbReference type="PANTHER" id="PTHR43182">
    <property type="entry name" value="COBALT-PRECORRIN-6B C(15)-METHYLTRANSFERASE (DECARBOXYLATING)"/>
    <property type="match status" value="1"/>
</dbReference>
<sequence length="299" mass="33074">MEDHLFTNAHILAWLQYFAENTRVDLEKVKLLDITRKNKNLIPTVESHSSVLVFTEAGHPDIFYRMWDAGLGECDVWYNEGSDPTGPILHSKLKDMINRGINASAGMLILNPNARSTYKIGMRNSSFSRGSVHYVGNEIRAVILSKMHLAQGDTVCVISGESIAVESAILACEGTVIAVEYSQGDRTTMEENVRQFGLNNISIIDHVDDETLADLPAPSLAFLVASASMEQELACLLRRNPHMEFLIYTLDFRCAATLPALFERLGIGETEVVQLSVSKLTAKGTFQTEPAPWLISGRS</sequence>
<keyword evidence="5" id="KW-0949">S-adenosyl-L-methionine</keyword>
<dbReference type="InterPro" id="IPR029063">
    <property type="entry name" value="SAM-dependent_MTases_sf"/>
</dbReference>
<evidence type="ECO:0000256" key="4">
    <source>
        <dbReference type="ARBA" id="ARBA00022679"/>
    </source>
</evidence>
<keyword evidence="3 6" id="KW-0489">Methyltransferase</keyword>
<evidence type="ECO:0000256" key="2">
    <source>
        <dbReference type="ARBA" id="ARBA00022573"/>
    </source>
</evidence>
<evidence type="ECO:0000313" key="6">
    <source>
        <dbReference type="EMBL" id="ALP92715.1"/>
    </source>
</evidence>
<keyword evidence="4 6" id="KW-0808">Transferase</keyword>
<comment type="pathway">
    <text evidence="1">Cofactor biosynthesis; adenosylcobalamin biosynthesis.</text>
</comment>
<dbReference type="GO" id="GO:0009236">
    <property type="term" value="P:cobalamin biosynthetic process"/>
    <property type="evidence" value="ECO:0007669"/>
    <property type="project" value="UniProtKB-KW"/>
</dbReference>
<dbReference type="Gene3D" id="3.40.50.150">
    <property type="entry name" value="Vaccinia Virus protein VP39"/>
    <property type="match status" value="1"/>
</dbReference>
<evidence type="ECO:0000313" key="7">
    <source>
        <dbReference type="Proteomes" id="UP000064844"/>
    </source>
</evidence>
<evidence type="ECO:0000256" key="5">
    <source>
        <dbReference type="ARBA" id="ARBA00022691"/>
    </source>
</evidence>
<dbReference type="EMBL" id="CP011307">
    <property type="protein sequence ID" value="ALP92715.1"/>
    <property type="molecule type" value="Genomic_DNA"/>
</dbReference>
<dbReference type="PANTHER" id="PTHR43182:SF1">
    <property type="entry name" value="COBALT-PRECORRIN-7 C(5)-METHYLTRANSFERASE"/>
    <property type="match status" value="1"/>
</dbReference>
<dbReference type="eggNOG" id="COG2242">
    <property type="taxonomic scope" value="Bacteria"/>
</dbReference>
<dbReference type="Proteomes" id="UP000064844">
    <property type="component" value="Chromosome"/>
</dbReference>
<reference evidence="7" key="2">
    <citation type="submission" date="2015-04" db="EMBL/GenBank/DDBJ databases">
        <title>A butyrogenic pathway from the amino acid lysine in a human gut commensal.</title>
        <authorList>
            <person name="de Vos W.M."/>
            <person name="Bui N.T.P."/>
            <person name="Plugge C.M."/>
            <person name="Ritari J."/>
        </authorList>
    </citation>
    <scope>NUCLEOTIDE SEQUENCE [LARGE SCALE GENOMIC DNA]</scope>
    <source>
        <strain evidence="7">AF211</strain>
    </source>
</reference>
<dbReference type="RefSeq" id="WP_058116887.1">
    <property type="nucleotide sequence ID" value="NZ_CP011307.1"/>
</dbReference>
<accession>A0A0S2W033</accession>
<protein>
    <submittedName>
        <fullName evidence="6">Cobalt-precorrin-6y C5-methyltransferase</fullName>
    </submittedName>
</protein>
<dbReference type="PATRIC" id="fig|1297617.4.peg.324"/>
<reference evidence="6 7" key="1">
    <citation type="journal article" date="2015" name="Nat. Commun.">
        <title>Production of butyrate from lysine and the Amadori product fructoselysine by a human gut commensal.</title>
        <authorList>
            <person name="Bui T.P."/>
            <person name="Ritari J."/>
            <person name="Boeren S."/>
            <person name="de Waard P."/>
            <person name="Plugge C.M."/>
            <person name="de Vos W.M."/>
        </authorList>
    </citation>
    <scope>NUCLEOTIDE SEQUENCE [LARGE SCALE GENOMIC DNA]</scope>
    <source>
        <strain evidence="6 7">AF211</strain>
    </source>
</reference>
<proteinExistence type="predicted"/>
<gene>
    <name evidence="6" type="ORF">IB211_00319c</name>
</gene>
<dbReference type="GO" id="GO:0008168">
    <property type="term" value="F:methyltransferase activity"/>
    <property type="evidence" value="ECO:0007669"/>
    <property type="project" value="UniProtKB-KW"/>
</dbReference>
<dbReference type="InterPro" id="IPR050714">
    <property type="entry name" value="Cobalamin_biosynth_MTase"/>
</dbReference>
<organism evidence="6 7">
    <name type="scientific">Intestinimonas butyriciproducens</name>
    <dbReference type="NCBI Taxonomy" id="1297617"/>
    <lineage>
        <taxon>Bacteria</taxon>
        <taxon>Bacillati</taxon>
        <taxon>Bacillota</taxon>
        <taxon>Clostridia</taxon>
        <taxon>Eubacteriales</taxon>
        <taxon>Intestinimonas</taxon>
    </lineage>
</organism>